<dbReference type="InterPro" id="IPR043777">
    <property type="entry name" value="DUF5719"/>
</dbReference>
<dbReference type="RefSeq" id="WP_129204379.1">
    <property type="nucleotide sequence ID" value="NZ_CP035495.1"/>
</dbReference>
<sequence length="528" mass="50910">MARSFLRVLGATSTGVVVVGATAAAALFAGPWATALTGTGVATDPVRSVGVTPAPSLLACPPAAALPEGADVGDSQFSATPVTTTTQLAAGVLGAADTSAAWGALGGQPGALTAGRGAAVRVGDPGPEGSVLQAQPVAEEAFRAAGATASVTTGGDLRGLAAAPCTAPAISQWIVGGGTEVGSTAVLTVQNPSQSTATVALDVFGPSGQVALGSQGTFVLGPGQSSTTRIEAVAPDQRRVAVHVTSTGARVAASLQVQRLDGLVPQGVDILTPGAAPATSVAVPGLLSAGETLDDPRAPVLRILAPGESAGTAHVTIYGADGIARLRGAETVDLQPGAVIDLPLGGLAAGGYGIVIDADVPVVAAASFSRSAPIPADAVVQGQPYDIAWVSGQPLPEPGQGAQAALPGGTSAVVSLTAVPAERGSAAPAGTAKAVVRVYGADGTALGEKTLTVHAGTVARVAVGSLAAGGTPALVSVDAAAGAQVAWAVELTAEDGSAEHDRLVASIAPTASVPAPGAAHVREVDVRG</sequence>
<name>A0A4P6ESH6_9MICO</name>
<dbReference type="Pfam" id="PF18986">
    <property type="entry name" value="DUF5719"/>
    <property type="match status" value="1"/>
</dbReference>
<dbReference type="EMBL" id="CP035495">
    <property type="protein sequence ID" value="QAY63357.1"/>
    <property type="molecule type" value="Genomic_DNA"/>
</dbReference>
<organism evidence="1 2">
    <name type="scientific">Xylanimonas allomyrinae</name>
    <dbReference type="NCBI Taxonomy" id="2509459"/>
    <lineage>
        <taxon>Bacteria</taxon>
        <taxon>Bacillati</taxon>
        <taxon>Actinomycetota</taxon>
        <taxon>Actinomycetes</taxon>
        <taxon>Micrococcales</taxon>
        <taxon>Promicromonosporaceae</taxon>
        <taxon>Xylanimonas</taxon>
    </lineage>
</organism>
<evidence type="ECO:0008006" key="3">
    <source>
        <dbReference type="Google" id="ProtNLM"/>
    </source>
</evidence>
<protein>
    <recommendedName>
        <fullName evidence="3">Large extracellular alpha-helical protein</fullName>
    </recommendedName>
</protein>
<dbReference type="KEGG" id="xyl:ET495_08975"/>
<dbReference type="AlphaFoldDB" id="A0A4P6ESH6"/>
<gene>
    <name evidence="1" type="ORF">ET495_08975</name>
</gene>
<accession>A0A4P6ESH6</accession>
<evidence type="ECO:0000313" key="1">
    <source>
        <dbReference type="EMBL" id="QAY63357.1"/>
    </source>
</evidence>
<evidence type="ECO:0000313" key="2">
    <source>
        <dbReference type="Proteomes" id="UP000291758"/>
    </source>
</evidence>
<reference evidence="1 2" key="1">
    <citation type="submission" date="2019-01" db="EMBL/GenBank/DDBJ databases">
        <title>Genome sequencing of strain 2JSPR-7.</title>
        <authorList>
            <person name="Heo J."/>
            <person name="Kim S.-J."/>
            <person name="Kim J.-S."/>
            <person name="Hong S.-B."/>
            <person name="Kwon S.-W."/>
        </authorList>
    </citation>
    <scope>NUCLEOTIDE SEQUENCE [LARGE SCALE GENOMIC DNA]</scope>
    <source>
        <strain evidence="1 2">2JSPR-7</strain>
    </source>
</reference>
<dbReference type="OrthoDB" id="3264966at2"/>
<proteinExistence type="predicted"/>
<keyword evidence="2" id="KW-1185">Reference proteome</keyword>
<dbReference type="Proteomes" id="UP000291758">
    <property type="component" value="Chromosome"/>
</dbReference>